<dbReference type="EMBL" id="QRJE01000067">
    <property type="protein sequence ID" value="RHH04876.1"/>
    <property type="molecule type" value="Genomic_DNA"/>
</dbReference>
<gene>
    <name evidence="1" type="ORF">DW228_24195</name>
</gene>
<proteinExistence type="predicted"/>
<name>A0A396BPC1_BACFG</name>
<evidence type="ECO:0000313" key="2">
    <source>
        <dbReference type="Proteomes" id="UP000266644"/>
    </source>
</evidence>
<dbReference type="AlphaFoldDB" id="A0A396BPC1"/>
<organism evidence="1 2">
    <name type="scientific">Bacteroides fragilis</name>
    <dbReference type="NCBI Taxonomy" id="817"/>
    <lineage>
        <taxon>Bacteria</taxon>
        <taxon>Pseudomonadati</taxon>
        <taxon>Bacteroidota</taxon>
        <taxon>Bacteroidia</taxon>
        <taxon>Bacteroidales</taxon>
        <taxon>Bacteroidaceae</taxon>
        <taxon>Bacteroides</taxon>
    </lineage>
</organism>
<comment type="caution">
    <text evidence="1">The sequence shown here is derived from an EMBL/GenBank/DDBJ whole genome shotgun (WGS) entry which is preliminary data.</text>
</comment>
<reference evidence="1 2" key="1">
    <citation type="submission" date="2018-08" db="EMBL/GenBank/DDBJ databases">
        <title>A genome reference for cultivated species of the human gut microbiota.</title>
        <authorList>
            <person name="Zou Y."/>
            <person name="Xue W."/>
            <person name="Luo G."/>
        </authorList>
    </citation>
    <scope>NUCLEOTIDE SEQUENCE [LARGE SCALE GENOMIC DNA]</scope>
    <source>
        <strain evidence="1 2">AM18-6</strain>
    </source>
</reference>
<evidence type="ECO:0000313" key="1">
    <source>
        <dbReference type="EMBL" id="RHH04876.1"/>
    </source>
</evidence>
<dbReference type="Proteomes" id="UP000266644">
    <property type="component" value="Unassembled WGS sequence"/>
</dbReference>
<sequence>MNDFMTSRFFTLLKEDSQLNNAPTPAGTSIDLWQTAYTDWAEQTARIGNGDDFKEIFRSLHALRIELVSIEAIYLSEPDGNNHASPGKKCA</sequence>
<dbReference type="RefSeq" id="WP_032543113.1">
    <property type="nucleotide sequence ID" value="NZ_CABJEQ010000004.1"/>
</dbReference>
<accession>A0A396BPC1</accession>
<protein>
    <submittedName>
        <fullName evidence="1">Uncharacterized protein</fullName>
    </submittedName>
</protein>